<proteinExistence type="predicted"/>
<gene>
    <name evidence="1" type="ORF">E7Z79_09270</name>
</gene>
<organism evidence="1 2">
    <name type="scientific">Methanobrevibacter thaueri</name>
    <dbReference type="NCBI Taxonomy" id="190975"/>
    <lineage>
        <taxon>Archaea</taxon>
        <taxon>Methanobacteriati</taxon>
        <taxon>Methanobacteriota</taxon>
        <taxon>Methanomada group</taxon>
        <taxon>Methanobacteria</taxon>
        <taxon>Methanobacteriales</taxon>
        <taxon>Methanobacteriaceae</taxon>
        <taxon>Methanobrevibacter</taxon>
    </lineage>
</organism>
<comment type="caution">
    <text evidence="1">The sequence shown here is derived from an EMBL/GenBank/DDBJ whole genome shotgun (WGS) entry which is preliminary data.</text>
</comment>
<sequence>MECPHCGYVAARLDNELKTSPDFLKSEEYLTCEGNDFKSDLSKRFYRRYLISKAENDHNSEFYSLLHCAWACDDTDDGLAVEMRKLAVDLVDKVDDENENLKLIKADLLRRSLQFERLIEEYSDFTSNDKLSYSIIRFQLGLAAMEDSDCYTIQEVVNEFDPTE</sequence>
<dbReference type="EMBL" id="SUTK01000084">
    <property type="protein sequence ID" value="MBE6502610.1"/>
    <property type="molecule type" value="Genomic_DNA"/>
</dbReference>
<dbReference type="Proteomes" id="UP000783037">
    <property type="component" value="Unassembled WGS sequence"/>
</dbReference>
<evidence type="ECO:0000313" key="2">
    <source>
        <dbReference type="Proteomes" id="UP000783037"/>
    </source>
</evidence>
<evidence type="ECO:0000313" key="1">
    <source>
        <dbReference type="EMBL" id="MBE6502610.1"/>
    </source>
</evidence>
<reference evidence="1" key="1">
    <citation type="submission" date="2019-04" db="EMBL/GenBank/DDBJ databases">
        <title>Evolution of Biomass-Degrading Anaerobic Consortia Revealed by Metagenomics.</title>
        <authorList>
            <person name="Peng X."/>
        </authorList>
    </citation>
    <scope>NUCLEOTIDE SEQUENCE</scope>
    <source>
        <strain evidence="1">SIG18</strain>
    </source>
</reference>
<accession>A0A8T3VCM7</accession>
<name>A0A8T3VCM7_9EURY</name>
<dbReference type="AlphaFoldDB" id="A0A8T3VCM7"/>
<protein>
    <submittedName>
        <fullName evidence="1">Uncharacterized protein</fullName>
    </submittedName>
</protein>